<dbReference type="EMBL" id="LSSM01006250">
    <property type="protein sequence ID" value="OMJ11142.1"/>
    <property type="molecule type" value="Genomic_DNA"/>
</dbReference>
<name>A0A1R1X954_9FUNG</name>
<dbReference type="Proteomes" id="UP000187429">
    <property type="component" value="Unassembled WGS sequence"/>
</dbReference>
<accession>A0A1R1X954</accession>
<evidence type="ECO:0000313" key="2">
    <source>
        <dbReference type="Proteomes" id="UP000187429"/>
    </source>
</evidence>
<proteinExistence type="predicted"/>
<dbReference type="AlphaFoldDB" id="A0A1R1X954"/>
<protein>
    <submittedName>
        <fullName evidence="1">Uncharacterized protein</fullName>
    </submittedName>
</protein>
<keyword evidence="2" id="KW-1185">Reference proteome</keyword>
<gene>
    <name evidence="1" type="ORF">AYI69_g9954</name>
</gene>
<reference evidence="2" key="1">
    <citation type="submission" date="2017-01" db="EMBL/GenBank/DDBJ databases">
        <authorList>
            <person name="Wang Y."/>
            <person name="White M."/>
            <person name="Kvist S."/>
            <person name="Moncalvo J.-M."/>
        </authorList>
    </citation>
    <scope>NUCLEOTIDE SEQUENCE [LARGE SCALE GENOMIC DNA]</scope>
    <source>
        <strain evidence="2">ID-206-W2</strain>
    </source>
</reference>
<evidence type="ECO:0000313" key="1">
    <source>
        <dbReference type="EMBL" id="OMJ11142.1"/>
    </source>
</evidence>
<organism evidence="1 2">
    <name type="scientific">Smittium culicis</name>
    <dbReference type="NCBI Taxonomy" id="133412"/>
    <lineage>
        <taxon>Eukaryota</taxon>
        <taxon>Fungi</taxon>
        <taxon>Fungi incertae sedis</taxon>
        <taxon>Zoopagomycota</taxon>
        <taxon>Kickxellomycotina</taxon>
        <taxon>Harpellomycetes</taxon>
        <taxon>Harpellales</taxon>
        <taxon>Legeriomycetaceae</taxon>
        <taxon>Smittium</taxon>
    </lineage>
</organism>
<dbReference type="OrthoDB" id="10528833at2759"/>
<sequence length="289" mass="33294">MSPSRAVYLQDSCTNTEFVSGKNFIPDFSKFVDTNSLLESYGGFDTNKRTRETFEAEFLDNSEQEILQGRVEADILNCSTGIELYNQTDEEIYETVTRNILIYGEELYPGTELSESNRIYMESRKNRAISTESMVKNNNNKIPNHEIGDKIKIKIPKEDQNRLGDKYLHGVIIGKSNENYEISTEFGTIDRKIHKKHLYRLDSTESLKCSSEKISITAAFRKVSGWTARIEIRCFCKTGCKENRCKCKKNRKKCTMFCHSDYDHICENTSNGCFNNVIESIPNEEHTLD</sequence>
<comment type="caution">
    <text evidence="1">The sequence shown here is derived from an EMBL/GenBank/DDBJ whole genome shotgun (WGS) entry which is preliminary data.</text>
</comment>